<feature type="domain" description="EAL" evidence="3">
    <location>
        <begin position="584"/>
        <end position="837"/>
    </location>
</feature>
<dbReference type="SMART" id="SM00091">
    <property type="entry name" value="PAS"/>
    <property type="match status" value="1"/>
</dbReference>
<dbReference type="NCBIfam" id="TIGR00229">
    <property type="entry name" value="sensory_box"/>
    <property type="match status" value="1"/>
</dbReference>
<dbReference type="SUPFAM" id="SSF55785">
    <property type="entry name" value="PYP-like sensor domain (PAS domain)"/>
    <property type="match status" value="1"/>
</dbReference>
<gene>
    <name evidence="5" type="ORF">TW77_11940</name>
</gene>
<dbReference type="InterPro" id="IPR000700">
    <property type="entry name" value="PAS-assoc_C"/>
</dbReference>
<dbReference type="InterPro" id="IPR035919">
    <property type="entry name" value="EAL_sf"/>
</dbReference>
<dbReference type="InterPro" id="IPR001610">
    <property type="entry name" value="PAC"/>
</dbReference>
<organism evidence="5 6">
    <name type="scientific">Pseudoalteromonas rubra</name>
    <dbReference type="NCBI Taxonomy" id="43658"/>
    <lineage>
        <taxon>Bacteria</taxon>
        <taxon>Pseudomonadati</taxon>
        <taxon>Pseudomonadota</taxon>
        <taxon>Gammaproteobacteria</taxon>
        <taxon>Alteromonadales</taxon>
        <taxon>Pseudoalteromonadaceae</taxon>
        <taxon>Pseudoalteromonas</taxon>
    </lineage>
</organism>
<evidence type="ECO:0000259" key="2">
    <source>
        <dbReference type="PROSITE" id="PS50113"/>
    </source>
</evidence>
<dbReference type="InterPro" id="IPR000014">
    <property type="entry name" value="PAS"/>
</dbReference>
<dbReference type="Gene3D" id="3.30.450.20">
    <property type="entry name" value="PAS domain"/>
    <property type="match status" value="2"/>
</dbReference>
<dbReference type="CDD" id="cd01948">
    <property type="entry name" value="EAL"/>
    <property type="match status" value="1"/>
</dbReference>
<dbReference type="Proteomes" id="UP000033452">
    <property type="component" value="Unassembled WGS sequence"/>
</dbReference>
<dbReference type="AlphaFoldDB" id="A0A0F4QLP9"/>
<feature type="domain" description="PAS" evidence="1">
    <location>
        <begin position="285"/>
        <end position="330"/>
    </location>
</feature>
<dbReference type="PANTHER" id="PTHR44757:SF2">
    <property type="entry name" value="BIOFILM ARCHITECTURE MAINTENANCE PROTEIN MBAA"/>
    <property type="match status" value="1"/>
</dbReference>
<evidence type="ECO:0000313" key="5">
    <source>
        <dbReference type="EMBL" id="KJZ08556.1"/>
    </source>
</evidence>
<dbReference type="CDD" id="cd01949">
    <property type="entry name" value="GGDEF"/>
    <property type="match status" value="1"/>
</dbReference>
<name>A0A0F4QLP9_9GAMM</name>
<dbReference type="RefSeq" id="WP_046005209.1">
    <property type="nucleotide sequence ID" value="NZ_JXYA01000026.1"/>
</dbReference>
<dbReference type="InterPro" id="IPR043128">
    <property type="entry name" value="Rev_trsase/Diguanyl_cyclase"/>
</dbReference>
<dbReference type="SUPFAM" id="SSF141868">
    <property type="entry name" value="EAL domain-like"/>
    <property type="match status" value="1"/>
</dbReference>
<dbReference type="InterPro" id="IPR001633">
    <property type="entry name" value="EAL_dom"/>
</dbReference>
<dbReference type="SMART" id="SM00052">
    <property type="entry name" value="EAL"/>
    <property type="match status" value="1"/>
</dbReference>
<keyword evidence="6" id="KW-1185">Reference proteome</keyword>
<dbReference type="EMBL" id="JXYA01000026">
    <property type="protein sequence ID" value="KJZ08556.1"/>
    <property type="molecule type" value="Genomic_DNA"/>
</dbReference>
<evidence type="ECO:0000313" key="6">
    <source>
        <dbReference type="Proteomes" id="UP000033452"/>
    </source>
</evidence>
<feature type="domain" description="GGDEF" evidence="4">
    <location>
        <begin position="442"/>
        <end position="575"/>
    </location>
</feature>
<dbReference type="NCBIfam" id="TIGR00254">
    <property type="entry name" value="GGDEF"/>
    <property type="match status" value="1"/>
</dbReference>
<accession>A0A0F4QLP9</accession>
<feature type="domain" description="PAC" evidence="2">
    <location>
        <begin position="358"/>
        <end position="410"/>
    </location>
</feature>
<reference evidence="5 6" key="1">
    <citation type="journal article" date="2015" name="BMC Genomics">
        <title>Genome mining reveals unlocked bioactive potential of marine Gram-negative bacteria.</title>
        <authorList>
            <person name="Machado H."/>
            <person name="Sonnenschein E.C."/>
            <person name="Melchiorsen J."/>
            <person name="Gram L."/>
        </authorList>
    </citation>
    <scope>NUCLEOTIDE SEQUENCE [LARGE SCALE GENOMIC DNA]</scope>
    <source>
        <strain evidence="5 6">S2471</strain>
    </source>
</reference>
<evidence type="ECO:0000259" key="1">
    <source>
        <dbReference type="PROSITE" id="PS50112"/>
    </source>
</evidence>
<dbReference type="Pfam" id="PF00563">
    <property type="entry name" value="EAL"/>
    <property type="match status" value="1"/>
</dbReference>
<evidence type="ECO:0000259" key="3">
    <source>
        <dbReference type="PROSITE" id="PS50883"/>
    </source>
</evidence>
<dbReference type="OrthoDB" id="1316910at2"/>
<dbReference type="PROSITE" id="PS50887">
    <property type="entry name" value="GGDEF"/>
    <property type="match status" value="1"/>
</dbReference>
<dbReference type="PROSITE" id="PS50883">
    <property type="entry name" value="EAL"/>
    <property type="match status" value="1"/>
</dbReference>
<dbReference type="PATRIC" id="fig|43658.5.peg.2528"/>
<dbReference type="SUPFAM" id="SSF55073">
    <property type="entry name" value="Nucleotide cyclase"/>
    <property type="match status" value="1"/>
</dbReference>
<dbReference type="PROSITE" id="PS50113">
    <property type="entry name" value="PAC"/>
    <property type="match status" value="1"/>
</dbReference>
<dbReference type="CDD" id="cd00130">
    <property type="entry name" value="PAS"/>
    <property type="match status" value="1"/>
</dbReference>
<dbReference type="Pfam" id="PF13426">
    <property type="entry name" value="PAS_9"/>
    <property type="match status" value="1"/>
</dbReference>
<protein>
    <submittedName>
        <fullName evidence="5">Diguanylate cyclase</fullName>
    </submittedName>
</protein>
<proteinExistence type="predicted"/>
<dbReference type="SUPFAM" id="SSF55781">
    <property type="entry name" value="GAF domain-like"/>
    <property type="match status" value="1"/>
</dbReference>
<sequence>MTFSFSTFYNLCSSEARYELALDLIYEKFKPAHCLIGKFIDADTRVKTVAYSVDGKRSNDIIYDLEGTPCNDAKTSQGVCSISCNLQQMYAEDEILKIFDIDGYLGVTLRALDHKPIGIMVCLFDEKVVVSEEDRHWFRELSLLVGAELNHNLEMAAQQILVKQLAKGERIAKLSSWTWNISRDKHVFSHEMRRLLQHREETLTLDDFTDCLTEADQKRLRVIIQKLRTGHLDYIDVNVAHKKRTNLRGLYRIIGRVEQCEEQRDERVFSATVQDVSYIYSLNKQLELTNVVFEHATEAIMITDGDNKIIMVNRAFERLTGYTGHELMGRDPSVLSSGQHSGDFYHQMWNSLMSAGCWKGEIFNRRKNGQIFPEELTLSLVKDEQGEIVNYVAIFRDITEWKRNEAQLMFYANHEPLTALLNRRCFIDIVEEKISASRSMHTPCSLLFIGLDHFKEVNDIYGPEIGDKVLVSVAKRLRNGIREKDTISRYGGDEFAILLDNTDVKSALQVAKKLSDKIKQPYVFNDLTVELSASTGIAQLENRGRITAAKFIRNAAHALESAKKTHRGHVALHNAAIQNAYLNKIKLKDKLKAALKSNLLTVYYQPIVDVQRRKIVKFEALVRWFDDEQGMISPGTFIPIAEEFGLIHLIGQFVLEKACQDLKEMHLHGYEDVSISINRSVNEFKTSNDQFKLVTQAISSAEVPFDKVTLEVTESMATNRYTWELLSKLREQGVKIALDDFCTGYSSLSHLIENQVDYLKIDKSFVDSLMADKNKKVMINCLLNLADELGIKVIAEGVESQSQLAMLEQLGCNHIQGFYYSPAQPLSASLRLLQEFNSGQVFNDELIYISKSTQQH</sequence>
<comment type="caution">
    <text evidence="5">The sequence shown here is derived from an EMBL/GenBank/DDBJ whole genome shotgun (WGS) entry which is preliminary data.</text>
</comment>
<dbReference type="InterPro" id="IPR035965">
    <property type="entry name" value="PAS-like_dom_sf"/>
</dbReference>
<dbReference type="PANTHER" id="PTHR44757">
    <property type="entry name" value="DIGUANYLATE CYCLASE DGCP"/>
    <property type="match status" value="1"/>
</dbReference>
<dbReference type="Pfam" id="PF00990">
    <property type="entry name" value="GGDEF"/>
    <property type="match status" value="1"/>
</dbReference>
<dbReference type="InterPro" id="IPR052155">
    <property type="entry name" value="Biofilm_reg_signaling"/>
</dbReference>
<dbReference type="Gene3D" id="3.30.70.270">
    <property type="match status" value="1"/>
</dbReference>
<dbReference type="PROSITE" id="PS50112">
    <property type="entry name" value="PAS"/>
    <property type="match status" value="1"/>
</dbReference>
<dbReference type="InterPro" id="IPR029787">
    <property type="entry name" value="Nucleotide_cyclase"/>
</dbReference>
<evidence type="ECO:0000259" key="4">
    <source>
        <dbReference type="PROSITE" id="PS50887"/>
    </source>
</evidence>
<dbReference type="Gene3D" id="3.20.20.450">
    <property type="entry name" value="EAL domain"/>
    <property type="match status" value="1"/>
</dbReference>
<dbReference type="SMART" id="SM00267">
    <property type="entry name" value="GGDEF"/>
    <property type="match status" value="1"/>
</dbReference>
<dbReference type="InterPro" id="IPR000160">
    <property type="entry name" value="GGDEF_dom"/>
</dbReference>
<dbReference type="SMART" id="SM00086">
    <property type="entry name" value="PAC"/>
    <property type="match status" value="1"/>
</dbReference>